<sequence length="464" mass="52467">MLNLETIPNSNYLPSETEITHIRKIASNTKHRLSQLTKLVDQSTNVTKSLLTKRQELHNRLNSCNLALAPHRKLPEDVIRHIFTFCVSETTDLSLLPGSQQLPDEVILTHVCSSWRRIALSTPSLWSNILVSISDEISLFMAKEWVHRAGQALITMNLNLEYIESTSYEFVVRELMYDRRFNLLILALSSLQLSELHNKLQNIKRLHIESLDLVVQVCHSHGQSSLPSLELGQSQCAHLHTVHLSSHFGLEINPRMFSLPWNQLRDLKVGPFVTVSQCLELLQQCTSLQTCRLAICKDENATENPSFDPSLDVVTLPCLHSLFIQYRSGNCLYQLLQHLILPNLERFDAQPFRLNMKGGGGANVGVLLRSLKAPHLQEVSFHLGIDLDDVSLHEIATGTLAPVCAPEGIIALVESRSESATEMRFDSCRVVPFISVRIECLLNYPLMGKWFEQRDALRKAGIEF</sequence>
<accession>A0A2A9NF31</accession>
<dbReference type="Proteomes" id="UP000242287">
    <property type="component" value="Unassembled WGS sequence"/>
</dbReference>
<organism evidence="1 2">
    <name type="scientific">Amanita thiersii Skay4041</name>
    <dbReference type="NCBI Taxonomy" id="703135"/>
    <lineage>
        <taxon>Eukaryota</taxon>
        <taxon>Fungi</taxon>
        <taxon>Dikarya</taxon>
        <taxon>Basidiomycota</taxon>
        <taxon>Agaricomycotina</taxon>
        <taxon>Agaricomycetes</taxon>
        <taxon>Agaricomycetidae</taxon>
        <taxon>Agaricales</taxon>
        <taxon>Pluteineae</taxon>
        <taxon>Amanitaceae</taxon>
        <taxon>Amanita</taxon>
    </lineage>
</organism>
<dbReference type="EMBL" id="KZ302153">
    <property type="protein sequence ID" value="PFH46871.1"/>
    <property type="molecule type" value="Genomic_DNA"/>
</dbReference>
<dbReference type="STRING" id="703135.A0A2A9NF31"/>
<reference evidence="1 2" key="1">
    <citation type="submission" date="2014-02" db="EMBL/GenBank/DDBJ databases">
        <title>Transposable element dynamics among asymbiotic and ectomycorrhizal Amanita fungi.</title>
        <authorList>
            <consortium name="DOE Joint Genome Institute"/>
            <person name="Hess J."/>
            <person name="Skrede I."/>
            <person name="Wolfe B."/>
            <person name="LaButti K."/>
            <person name="Ohm R.A."/>
            <person name="Grigoriev I.V."/>
            <person name="Pringle A."/>
        </authorList>
    </citation>
    <scope>NUCLEOTIDE SEQUENCE [LARGE SCALE GENOMIC DNA]</scope>
    <source>
        <strain evidence="1 2">SKay4041</strain>
    </source>
</reference>
<proteinExistence type="predicted"/>
<name>A0A2A9NF31_9AGAR</name>
<dbReference type="OrthoDB" id="3221235at2759"/>
<dbReference type="Gene3D" id="1.20.1280.50">
    <property type="match status" value="1"/>
</dbReference>
<evidence type="ECO:0000313" key="2">
    <source>
        <dbReference type="Proteomes" id="UP000242287"/>
    </source>
</evidence>
<dbReference type="AlphaFoldDB" id="A0A2A9NF31"/>
<protein>
    <submittedName>
        <fullName evidence="1">Uncharacterized protein</fullName>
    </submittedName>
</protein>
<evidence type="ECO:0000313" key="1">
    <source>
        <dbReference type="EMBL" id="PFH46871.1"/>
    </source>
</evidence>
<gene>
    <name evidence="1" type="ORF">AMATHDRAFT_50728</name>
</gene>
<keyword evidence="2" id="KW-1185">Reference proteome</keyword>